<keyword evidence="8" id="KW-1185">Reference proteome</keyword>
<dbReference type="PANTHER" id="PTHR43776">
    <property type="entry name" value="TRANSPORT ATP-BINDING PROTEIN"/>
    <property type="match status" value="1"/>
</dbReference>
<accession>A0ABU9YLF8</accession>
<evidence type="ECO:0000256" key="2">
    <source>
        <dbReference type="ARBA" id="ARBA00005417"/>
    </source>
</evidence>
<dbReference type="InterPro" id="IPR017871">
    <property type="entry name" value="ABC_transporter-like_CS"/>
</dbReference>
<dbReference type="RefSeq" id="WP_345933191.1">
    <property type="nucleotide sequence ID" value="NZ_JBBKTV010000004.1"/>
</dbReference>
<keyword evidence="4" id="KW-0547">Nucleotide-binding</keyword>
<organism evidence="7 8">
    <name type="scientific">Tistrella arctica</name>
    <dbReference type="NCBI Taxonomy" id="3133430"/>
    <lineage>
        <taxon>Bacteria</taxon>
        <taxon>Pseudomonadati</taxon>
        <taxon>Pseudomonadota</taxon>
        <taxon>Alphaproteobacteria</taxon>
        <taxon>Geminicoccales</taxon>
        <taxon>Geminicoccaceae</taxon>
        <taxon>Tistrella</taxon>
    </lineage>
</organism>
<dbReference type="GO" id="GO:0005524">
    <property type="term" value="F:ATP binding"/>
    <property type="evidence" value="ECO:0007669"/>
    <property type="project" value="UniProtKB-KW"/>
</dbReference>
<evidence type="ECO:0000313" key="8">
    <source>
        <dbReference type="Proteomes" id="UP001413721"/>
    </source>
</evidence>
<keyword evidence="5 7" id="KW-0067">ATP-binding</keyword>
<evidence type="ECO:0000256" key="3">
    <source>
        <dbReference type="ARBA" id="ARBA00022448"/>
    </source>
</evidence>
<gene>
    <name evidence="7" type="ORF">WG926_15055</name>
</gene>
<dbReference type="NCBIfam" id="TIGR01727">
    <property type="entry name" value="oligo_HPY"/>
    <property type="match status" value="1"/>
</dbReference>
<dbReference type="PROSITE" id="PS50893">
    <property type="entry name" value="ABC_TRANSPORTER_2"/>
    <property type="match status" value="1"/>
</dbReference>
<dbReference type="InterPro" id="IPR003593">
    <property type="entry name" value="AAA+_ATPase"/>
</dbReference>
<keyword evidence="3" id="KW-0813">Transport</keyword>
<dbReference type="PROSITE" id="PS00211">
    <property type="entry name" value="ABC_TRANSPORTER_1"/>
    <property type="match status" value="1"/>
</dbReference>
<dbReference type="InterPro" id="IPR027417">
    <property type="entry name" value="P-loop_NTPase"/>
</dbReference>
<sequence length="339" mass="36821">MPNDPMPVLQLEQVRRTFIQRDGSRVDAVRPTDLVVAEGEVVALVGESGSGKSTLANIALALETPDSGRVLLDGHDLSRLSPRDLRRSRTAMQPVFQDSTAAFNPRRTVFQILHEALECRRGKVEAPREMAADILERVGLHPGASFLDRYHHELSGGQRQRLGIARAIAAKPRVMIADEPLSGADVSIRGQILNLLLDLQRAERLSILFITHDISIAEVFADRVVVMYRGEVVEEGPAGAVLSAPAHPYTRLLKAAVPSMDAGDVAIRDLLVSRPAGHGCTFNARCAVAMERCATEVPDYGPRRHGRRYKCFRAADSASGDDPDLRPATVAHAPALGMA</sequence>
<dbReference type="CDD" id="cd03257">
    <property type="entry name" value="ABC_NikE_OppD_transporters"/>
    <property type="match status" value="1"/>
</dbReference>
<evidence type="ECO:0000259" key="6">
    <source>
        <dbReference type="PROSITE" id="PS50893"/>
    </source>
</evidence>
<proteinExistence type="inferred from homology"/>
<dbReference type="Gene3D" id="3.40.50.300">
    <property type="entry name" value="P-loop containing nucleotide triphosphate hydrolases"/>
    <property type="match status" value="1"/>
</dbReference>
<dbReference type="SUPFAM" id="SSF52540">
    <property type="entry name" value="P-loop containing nucleoside triphosphate hydrolases"/>
    <property type="match status" value="1"/>
</dbReference>
<dbReference type="PANTHER" id="PTHR43776:SF7">
    <property type="entry name" value="D,D-DIPEPTIDE TRANSPORT ATP-BINDING PROTEIN DDPF-RELATED"/>
    <property type="match status" value="1"/>
</dbReference>
<comment type="similarity">
    <text evidence="2">Belongs to the ABC transporter superfamily.</text>
</comment>
<dbReference type="InterPro" id="IPR050319">
    <property type="entry name" value="ABC_transp_ATP-bind"/>
</dbReference>
<dbReference type="Pfam" id="PF00005">
    <property type="entry name" value="ABC_tran"/>
    <property type="match status" value="1"/>
</dbReference>
<feature type="domain" description="ABC transporter" evidence="6">
    <location>
        <begin position="9"/>
        <end position="254"/>
    </location>
</feature>
<evidence type="ECO:0000256" key="4">
    <source>
        <dbReference type="ARBA" id="ARBA00022741"/>
    </source>
</evidence>
<dbReference type="Pfam" id="PF08352">
    <property type="entry name" value="oligo_HPY"/>
    <property type="match status" value="1"/>
</dbReference>
<name>A0ABU9YLF8_9PROT</name>
<dbReference type="SMART" id="SM00382">
    <property type="entry name" value="AAA"/>
    <property type="match status" value="1"/>
</dbReference>
<reference evidence="7 8" key="1">
    <citation type="submission" date="2024-03" db="EMBL/GenBank/DDBJ databases">
        <title>High-quality draft genome sequencing of Tistrella sp. BH-R2-4.</title>
        <authorList>
            <person name="Dong C."/>
        </authorList>
    </citation>
    <scope>NUCLEOTIDE SEQUENCE [LARGE SCALE GENOMIC DNA]</scope>
    <source>
        <strain evidence="7 8">BH-R2-4</strain>
    </source>
</reference>
<evidence type="ECO:0000256" key="1">
    <source>
        <dbReference type="ARBA" id="ARBA00004417"/>
    </source>
</evidence>
<dbReference type="EMBL" id="JBBKTW010000005">
    <property type="protein sequence ID" value="MEN2989633.1"/>
    <property type="molecule type" value="Genomic_DNA"/>
</dbReference>
<dbReference type="InterPro" id="IPR013563">
    <property type="entry name" value="Oligopep_ABC_C"/>
</dbReference>
<comment type="subcellular location">
    <subcellularLocation>
        <location evidence="1">Cell inner membrane</location>
        <topology evidence="1">Peripheral membrane protein</topology>
    </subcellularLocation>
</comment>
<comment type="caution">
    <text evidence="7">The sequence shown here is derived from an EMBL/GenBank/DDBJ whole genome shotgun (WGS) entry which is preliminary data.</text>
</comment>
<evidence type="ECO:0000313" key="7">
    <source>
        <dbReference type="EMBL" id="MEN2989633.1"/>
    </source>
</evidence>
<dbReference type="InterPro" id="IPR003439">
    <property type="entry name" value="ABC_transporter-like_ATP-bd"/>
</dbReference>
<evidence type="ECO:0000256" key="5">
    <source>
        <dbReference type="ARBA" id="ARBA00022840"/>
    </source>
</evidence>
<dbReference type="Proteomes" id="UP001413721">
    <property type="component" value="Unassembled WGS sequence"/>
</dbReference>
<protein>
    <submittedName>
        <fullName evidence="7">ABC transporter ATP-binding protein</fullName>
    </submittedName>
</protein>